<evidence type="ECO:0000313" key="3">
    <source>
        <dbReference type="Proteomes" id="UP000652430"/>
    </source>
</evidence>
<feature type="compositionally biased region" description="Polar residues" evidence="1">
    <location>
        <begin position="178"/>
        <end position="195"/>
    </location>
</feature>
<comment type="caution">
    <text evidence="2">The sequence shown here is derived from an EMBL/GenBank/DDBJ whole genome shotgun (WGS) entry which is preliminary data.</text>
</comment>
<evidence type="ECO:0008006" key="4">
    <source>
        <dbReference type="Google" id="ProtNLM"/>
    </source>
</evidence>
<organism evidence="2 3">
    <name type="scientific">Sphingomonas glacialis</name>
    <dbReference type="NCBI Taxonomy" id="658225"/>
    <lineage>
        <taxon>Bacteria</taxon>
        <taxon>Pseudomonadati</taxon>
        <taxon>Pseudomonadota</taxon>
        <taxon>Alphaproteobacteria</taxon>
        <taxon>Sphingomonadales</taxon>
        <taxon>Sphingomonadaceae</taxon>
        <taxon>Sphingomonas</taxon>
    </lineage>
</organism>
<dbReference type="EMBL" id="BNAQ01000014">
    <property type="protein sequence ID" value="GHH26385.1"/>
    <property type="molecule type" value="Genomic_DNA"/>
</dbReference>
<evidence type="ECO:0000256" key="1">
    <source>
        <dbReference type="SAM" id="MobiDB-lite"/>
    </source>
</evidence>
<dbReference type="PANTHER" id="PTHR36109">
    <property type="entry name" value="MEMBRANE PROTEIN-RELATED"/>
    <property type="match status" value="1"/>
</dbReference>
<dbReference type="InterPro" id="IPR052948">
    <property type="entry name" value="Low_temp-induced_all0457"/>
</dbReference>
<protein>
    <recommendedName>
        <fullName evidence="4">General stress protein 17M-like domain-containing protein</fullName>
    </recommendedName>
</protein>
<dbReference type="Proteomes" id="UP000652430">
    <property type="component" value="Unassembled WGS sequence"/>
</dbReference>
<dbReference type="PANTHER" id="PTHR36109:SF2">
    <property type="entry name" value="MEMBRANE PROTEIN"/>
    <property type="match status" value="1"/>
</dbReference>
<gene>
    <name evidence="2" type="ORF">GCM10008023_40900</name>
</gene>
<proteinExistence type="predicted"/>
<sequence length="210" mass="21449">MSKTITRLFDNYADATNAVRELEGLGISHNDLSIVANNADKTHGEHVDGDHDNVNDHGDVGRGTSTGALLGGAGGLLAGLGLLAIPGLGPIVAAGWLAATAAGAGIGAAGGAATGSIVGALKNAGHTDEEAHVYSEGVRRGGSLVSAKVPDDLVSEAETVLQRNKSVDATTRGQAYRNSGWSSFDENAPAYTSEQVQRERSLYGNETSRI</sequence>
<reference evidence="3" key="1">
    <citation type="journal article" date="2019" name="Int. J. Syst. Evol. Microbiol.">
        <title>The Global Catalogue of Microorganisms (GCM) 10K type strain sequencing project: providing services to taxonomists for standard genome sequencing and annotation.</title>
        <authorList>
            <consortium name="The Broad Institute Genomics Platform"/>
            <consortium name="The Broad Institute Genome Sequencing Center for Infectious Disease"/>
            <person name="Wu L."/>
            <person name="Ma J."/>
        </authorList>
    </citation>
    <scope>NUCLEOTIDE SEQUENCE [LARGE SCALE GENOMIC DNA]</scope>
    <source>
        <strain evidence="3">CGMCC 1.8957</strain>
    </source>
</reference>
<name>A0ABQ3LVN8_9SPHN</name>
<keyword evidence="3" id="KW-1185">Reference proteome</keyword>
<evidence type="ECO:0000313" key="2">
    <source>
        <dbReference type="EMBL" id="GHH26385.1"/>
    </source>
</evidence>
<accession>A0ABQ3LVN8</accession>
<dbReference type="RefSeq" id="WP_189677843.1">
    <property type="nucleotide sequence ID" value="NZ_BNAQ01000014.1"/>
</dbReference>
<feature type="region of interest" description="Disordered" evidence="1">
    <location>
        <begin position="178"/>
        <end position="210"/>
    </location>
</feature>